<evidence type="ECO:0000313" key="2">
    <source>
        <dbReference type="EMBL" id="DAE01056.1"/>
    </source>
</evidence>
<keyword evidence="1" id="KW-1133">Transmembrane helix</keyword>
<name>A0A8S5P354_9CAUD</name>
<evidence type="ECO:0000256" key="1">
    <source>
        <dbReference type="SAM" id="Phobius"/>
    </source>
</evidence>
<protein>
    <submittedName>
        <fullName evidence="2">Uncharacterized protein</fullName>
    </submittedName>
</protein>
<accession>A0A8S5P354</accession>
<sequence length="30" mass="3616">MSSCPHEFTFEFVFNLNVFLTVLYLKAMRM</sequence>
<feature type="transmembrane region" description="Helical" evidence="1">
    <location>
        <begin position="12"/>
        <end position="28"/>
    </location>
</feature>
<keyword evidence="1" id="KW-0472">Membrane</keyword>
<dbReference type="EMBL" id="BK015317">
    <property type="protein sequence ID" value="DAE01056.1"/>
    <property type="molecule type" value="Genomic_DNA"/>
</dbReference>
<organism evidence="2">
    <name type="scientific">Myoviridae sp. ct7Sv1</name>
    <dbReference type="NCBI Taxonomy" id="2825039"/>
    <lineage>
        <taxon>Viruses</taxon>
        <taxon>Duplodnaviria</taxon>
        <taxon>Heunggongvirae</taxon>
        <taxon>Uroviricota</taxon>
        <taxon>Caudoviricetes</taxon>
    </lineage>
</organism>
<reference evidence="2" key="1">
    <citation type="journal article" date="2021" name="Proc. Natl. Acad. Sci. U.S.A.">
        <title>A Catalog of Tens of Thousands of Viruses from Human Metagenomes Reveals Hidden Associations with Chronic Diseases.</title>
        <authorList>
            <person name="Tisza M.J."/>
            <person name="Buck C.B."/>
        </authorList>
    </citation>
    <scope>NUCLEOTIDE SEQUENCE</scope>
    <source>
        <strain evidence="2">Ct7Sv1</strain>
    </source>
</reference>
<proteinExistence type="predicted"/>
<keyword evidence="1" id="KW-0812">Transmembrane</keyword>